<dbReference type="SUPFAM" id="SSF53098">
    <property type="entry name" value="Ribonuclease H-like"/>
    <property type="match status" value="1"/>
</dbReference>
<accession>A0A564ZMS4</accession>
<dbReference type="InterPro" id="IPR012337">
    <property type="entry name" value="RNaseH-like_sf"/>
</dbReference>
<evidence type="ECO:0000259" key="1">
    <source>
        <dbReference type="PROSITE" id="PS50879"/>
    </source>
</evidence>
<name>A0A564ZMS4_9BACT</name>
<dbReference type="GO" id="GO:0004523">
    <property type="term" value="F:RNA-DNA hybrid ribonuclease activity"/>
    <property type="evidence" value="ECO:0007669"/>
    <property type="project" value="InterPro"/>
</dbReference>
<evidence type="ECO:0000313" key="2">
    <source>
        <dbReference type="EMBL" id="VUZ86167.1"/>
    </source>
</evidence>
<reference evidence="2 3" key="1">
    <citation type="submission" date="2019-07" db="EMBL/GenBank/DDBJ databases">
        <authorList>
            <person name="Cremers G."/>
        </authorList>
    </citation>
    <scope>NUCLEOTIDE SEQUENCE [LARGE SCALE GENOMIC DNA]</scope>
</reference>
<dbReference type="PROSITE" id="PS50879">
    <property type="entry name" value="RNASE_H_1"/>
    <property type="match status" value="1"/>
</dbReference>
<dbReference type="Proteomes" id="UP000334340">
    <property type="component" value="Unassembled WGS sequence"/>
</dbReference>
<organism evidence="2 3">
    <name type="scientific">Candidatus Methylomirabilis lanthanidiphila</name>
    <dbReference type="NCBI Taxonomy" id="2211376"/>
    <lineage>
        <taxon>Bacteria</taxon>
        <taxon>Candidatus Methylomirabilota</taxon>
        <taxon>Candidatus Methylomirabilia</taxon>
        <taxon>Candidatus Methylomirabilales</taxon>
        <taxon>Candidatus Methylomirabilaceae</taxon>
        <taxon>Candidatus Methylomirabilis</taxon>
    </lineage>
</organism>
<proteinExistence type="predicted"/>
<dbReference type="PANTHER" id="PTHR46387">
    <property type="entry name" value="POLYNUCLEOTIDYL TRANSFERASE, RIBONUCLEASE H-LIKE SUPERFAMILY PROTEIN"/>
    <property type="match status" value="1"/>
</dbReference>
<dbReference type="InterPro" id="IPR002156">
    <property type="entry name" value="RNaseH_domain"/>
</dbReference>
<dbReference type="CDD" id="cd09279">
    <property type="entry name" value="RNase_HI_like"/>
    <property type="match status" value="1"/>
</dbReference>
<keyword evidence="3" id="KW-1185">Reference proteome</keyword>
<dbReference type="Pfam" id="PF13456">
    <property type="entry name" value="RVT_3"/>
    <property type="match status" value="1"/>
</dbReference>
<dbReference type="GO" id="GO:0003676">
    <property type="term" value="F:nucleic acid binding"/>
    <property type="evidence" value="ECO:0007669"/>
    <property type="project" value="InterPro"/>
</dbReference>
<dbReference type="PANTHER" id="PTHR46387:SF2">
    <property type="entry name" value="RIBONUCLEASE HI"/>
    <property type="match status" value="1"/>
</dbReference>
<dbReference type="AlphaFoldDB" id="A0A564ZMS4"/>
<dbReference type="EMBL" id="CABIKM010000045">
    <property type="protein sequence ID" value="VUZ86167.1"/>
    <property type="molecule type" value="Genomic_DNA"/>
</dbReference>
<sequence>MTTAQGAGGPDAGPIPHGLRLIIHIDGGARGNPGPAGIGVMLETDDRRLCRTFCRYIGEATNNVAEYEALLLALREARILHPADVAIRSDSELLVRQVQGRYRVKNPRLRVLYTQALDLIHELAAASCRFSVEHIGRELNRQADALANRAIDEALAGVPRDEKRS</sequence>
<dbReference type="Gene3D" id="3.30.420.10">
    <property type="entry name" value="Ribonuclease H-like superfamily/Ribonuclease H"/>
    <property type="match status" value="1"/>
</dbReference>
<feature type="domain" description="RNase H type-1" evidence="1">
    <location>
        <begin position="17"/>
        <end position="152"/>
    </location>
</feature>
<protein>
    <submittedName>
        <fullName evidence="2">14.7 kDa ribonuclease H-like protein</fullName>
    </submittedName>
</protein>
<dbReference type="InterPro" id="IPR036397">
    <property type="entry name" value="RNaseH_sf"/>
</dbReference>
<gene>
    <name evidence="2" type="primary">rnhA</name>
    <name evidence="2" type="ORF">MELA_02563</name>
</gene>
<evidence type="ECO:0000313" key="3">
    <source>
        <dbReference type="Proteomes" id="UP000334340"/>
    </source>
</evidence>